<dbReference type="WBParaSite" id="NBR_0000174501-mRNA-1">
    <property type="protein sequence ID" value="NBR_0000174501-mRNA-1"/>
    <property type="gene ID" value="NBR_0000174501"/>
</dbReference>
<dbReference type="STRING" id="27835.A0A0N4XGU3"/>
<reference evidence="1 2" key="2">
    <citation type="submission" date="2018-11" db="EMBL/GenBank/DDBJ databases">
        <authorList>
            <consortium name="Pathogen Informatics"/>
        </authorList>
    </citation>
    <scope>NUCLEOTIDE SEQUENCE [LARGE SCALE GENOMIC DNA]</scope>
</reference>
<proteinExistence type="predicted"/>
<dbReference type="Proteomes" id="UP000271162">
    <property type="component" value="Unassembled WGS sequence"/>
</dbReference>
<evidence type="ECO:0000313" key="2">
    <source>
        <dbReference type="Proteomes" id="UP000271162"/>
    </source>
</evidence>
<accession>A0A0N4XGU3</accession>
<gene>
    <name evidence="1" type="ORF">NBR_LOCUS1746</name>
</gene>
<evidence type="ECO:0000313" key="3">
    <source>
        <dbReference type="WBParaSite" id="NBR_0000174501-mRNA-1"/>
    </source>
</evidence>
<protein>
    <submittedName>
        <fullName evidence="3">DDE_Tnp_1_7 domain-containing protein</fullName>
    </submittedName>
</protein>
<keyword evidence="2" id="KW-1185">Reference proteome</keyword>
<dbReference type="InterPro" id="IPR004988">
    <property type="entry name" value="DUF273"/>
</dbReference>
<name>A0A0N4XGU3_NIPBR</name>
<dbReference type="Pfam" id="PF03314">
    <property type="entry name" value="DUF273"/>
    <property type="match status" value="1"/>
</dbReference>
<dbReference type="AlphaFoldDB" id="A0A0N4XGU3"/>
<dbReference type="PANTHER" id="PTHR31562">
    <property type="entry name" value="PROTEIN CBG18972"/>
    <property type="match status" value="1"/>
</dbReference>
<reference evidence="3" key="1">
    <citation type="submission" date="2017-02" db="UniProtKB">
        <authorList>
            <consortium name="WormBaseParasite"/>
        </authorList>
    </citation>
    <scope>IDENTIFICATION</scope>
</reference>
<dbReference type="EMBL" id="UYSL01001556">
    <property type="protein sequence ID" value="VDL65335.1"/>
    <property type="molecule type" value="Genomic_DNA"/>
</dbReference>
<evidence type="ECO:0000313" key="1">
    <source>
        <dbReference type="EMBL" id="VDL65335.1"/>
    </source>
</evidence>
<sequence>MVRNSDFGKKFLIGFADGEFVKHEGFSGYDNGFIHVPHIFQQYVLDILIPDAIQARENCKQIWHQANDYDSYMTYVSCVKQAIGATRLWPGKIRIYRKAHAWVRDGTLTDARYVPLLNGLVRTVILPFAWTRRTVPPPSIYRAGVFSVTIFAGMNSLEIRTKETSMIDCP</sequence>
<organism evidence="3">
    <name type="scientific">Nippostrongylus brasiliensis</name>
    <name type="common">Rat hookworm</name>
    <dbReference type="NCBI Taxonomy" id="27835"/>
    <lineage>
        <taxon>Eukaryota</taxon>
        <taxon>Metazoa</taxon>
        <taxon>Ecdysozoa</taxon>
        <taxon>Nematoda</taxon>
        <taxon>Chromadorea</taxon>
        <taxon>Rhabditida</taxon>
        <taxon>Rhabditina</taxon>
        <taxon>Rhabditomorpha</taxon>
        <taxon>Strongyloidea</taxon>
        <taxon>Heligmosomidae</taxon>
        <taxon>Nippostrongylus</taxon>
    </lineage>
</organism>
<dbReference type="PANTHER" id="PTHR31562:SF8">
    <property type="entry name" value="ALPHA-1,6-MANNOSYLTRANSFERASE"/>
    <property type="match status" value="1"/>
</dbReference>